<accession>A0A8J8MJ46</accession>
<reference evidence="1" key="1">
    <citation type="submission" date="2020-07" db="EMBL/GenBank/DDBJ databases">
        <title>Vallitalea pronyensis genome.</title>
        <authorList>
            <person name="Postec A."/>
        </authorList>
    </citation>
    <scope>NUCLEOTIDE SEQUENCE</scope>
    <source>
        <strain evidence="1">FatNI3</strain>
    </source>
</reference>
<name>A0A8J8MJ46_9FIRM</name>
<dbReference type="KEGG" id="vpy:HZI73_09905"/>
<dbReference type="Pfam" id="PF13692">
    <property type="entry name" value="Glyco_trans_1_4"/>
    <property type="match status" value="1"/>
</dbReference>
<dbReference type="SUPFAM" id="SSF53756">
    <property type="entry name" value="UDP-Glycosyltransferase/glycogen phosphorylase"/>
    <property type="match status" value="1"/>
</dbReference>
<organism evidence="1 2">
    <name type="scientific">Vallitalea pronyensis</name>
    <dbReference type="NCBI Taxonomy" id="1348613"/>
    <lineage>
        <taxon>Bacteria</taxon>
        <taxon>Bacillati</taxon>
        <taxon>Bacillota</taxon>
        <taxon>Clostridia</taxon>
        <taxon>Lachnospirales</taxon>
        <taxon>Vallitaleaceae</taxon>
        <taxon>Vallitalea</taxon>
    </lineage>
</organism>
<dbReference type="Gene3D" id="3.40.50.2000">
    <property type="entry name" value="Glycogen Phosphorylase B"/>
    <property type="match status" value="1"/>
</dbReference>
<gene>
    <name evidence="1" type="ORF">HZI73_09905</name>
</gene>
<dbReference type="EMBL" id="CP058649">
    <property type="protein sequence ID" value="QUI22595.1"/>
    <property type="molecule type" value="Genomic_DNA"/>
</dbReference>
<protein>
    <submittedName>
        <fullName evidence="1">Glycosyltransferase</fullName>
    </submittedName>
</protein>
<dbReference type="Proteomes" id="UP000683246">
    <property type="component" value="Chromosome"/>
</dbReference>
<evidence type="ECO:0000313" key="2">
    <source>
        <dbReference type="Proteomes" id="UP000683246"/>
    </source>
</evidence>
<keyword evidence="2" id="KW-1185">Reference proteome</keyword>
<proteinExistence type="predicted"/>
<dbReference type="PANTHER" id="PTHR12526">
    <property type="entry name" value="GLYCOSYLTRANSFERASE"/>
    <property type="match status" value="1"/>
</dbReference>
<sequence length="340" mass="38939">MKIKFFISDNELAPTTISAKLIIACLLERGLDVEAINDTQKKLALLKNPDYDMIIFQKKIGRGHTYPDIKHLKGIVKLVFIDDDFLGMDSAHHVQTLNHADLILVGNKQHQGLMGDYVDVPVETFTSILDFHNYPYMGYASKHNNPLIISWQQSLADIYIEDLLSIKDVLIDLHHKYHIHLHLYGWHEGKHYHVPDKRSVIKKALPFATCVSFQPYEGYVKNIVPQIAASDIAIVPYVNRSDRYGKSGFALKRTMLLGVPLVVSNIGVHEELIQDGLNGFIAENEEEWYQKLEDLITHGELRQQFSLQARHVMESKFSYEQCTDIFIQAIHKHIPAFKPS</sequence>
<dbReference type="RefSeq" id="WP_212698085.1">
    <property type="nucleotide sequence ID" value="NZ_CP058649.1"/>
</dbReference>
<dbReference type="AlphaFoldDB" id="A0A8J8MJ46"/>
<evidence type="ECO:0000313" key="1">
    <source>
        <dbReference type="EMBL" id="QUI22595.1"/>
    </source>
</evidence>